<feature type="non-terminal residue" evidence="1">
    <location>
        <position position="89"/>
    </location>
</feature>
<accession>W1XHT9</accession>
<organism evidence="1">
    <name type="scientific">human gut metagenome</name>
    <dbReference type="NCBI Taxonomy" id="408170"/>
    <lineage>
        <taxon>unclassified sequences</taxon>
        <taxon>metagenomes</taxon>
        <taxon>organismal metagenomes</taxon>
    </lineage>
</organism>
<protein>
    <submittedName>
        <fullName evidence="1">Uncharacterized protein</fullName>
    </submittedName>
</protein>
<sequence length="89" mass="10528">NETAEVYKELERFKKFNVEISDISVYISTFKDTEKWIEISTGKEAFIEGDKLESQIENIRTNLFDKEKIDITLDYRQAYYKTGQGFLDV</sequence>
<reference evidence="1" key="1">
    <citation type="submission" date="2013-12" db="EMBL/GenBank/DDBJ databases">
        <title>A Varibaculum cambriense genome reconstructed from a premature infant gut community with otherwise low bacterial novelty that shifts toward anaerobic metabolism during the third week of life.</title>
        <authorList>
            <person name="Brown C.T."/>
            <person name="Sharon I."/>
            <person name="Thomas B.C."/>
            <person name="Castelle C.J."/>
            <person name="Morowitz M.J."/>
            <person name="Banfield J.F."/>
        </authorList>
    </citation>
    <scope>NUCLEOTIDE SEQUENCE</scope>
</reference>
<evidence type="ECO:0000313" key="1">
    <source>
        <dbReference type="EMBL" id="ETJ29832.1"/>
    </source>
</evidence>
<gene>
    <name evidence="1" type="ORF">Q604_UNBC15644G0001</name>
</gene>
<dbReference type="AlphaFoldDB" id="W1XHT9"/>
<comment type="caution">
    <text evidence="1">The sequence shown here is derived from an EMBL/GenBank/DDBJ whole genome shotgun (WGS) entry which is preliminary data.</text>
</comment>
<name>W1XHT9_9ZZZZ</name>
<dbReference type="EMBL" id="AZMM01015644">
    <property type="protein sequence ID" value="ETJ29832.1"/>
    <property type="molecule type" value="Genomic_DNA"/>
</dbReference>
<proteinExistence type="predicted"/>
<feature type="non-terminal residue" evidence="1">
    <location>
        <position position="1"/>
    </location>
</feature>